<dbReference type="RefSeq" id="WP_141786889.1">
    <property type="nucleotide sequence ID" value="NZ_BAAAKX010000003.1"/>
</dbReference>
<evidence type="ECO:0000256" key="3">
    <source>
        <dbReference type="ARBA" id="ARBA00022801"/>
    </source>
</evidence>
<dbReference type="GO" id="GO:0008234">
    <property type="term" value="F:cysteine-type peptidase activity"/>
    <property type="evidence" value="ECO:0007669"/>
    <property type="project" value="UniProtKB-KW"/>
</dbReference>
<keyword evidence="5" id="KW-1133">Transmembrane helix</keyword>
<keyword evidence="5" id="KW-0472">Membrane</keyword>
<keyword evidence="2" id="KW-0645">Protease</keyword>
<dbReference type="InterPro" id="IPR051794">
    <property type="entry name" value="PG_Endopeptidase_C40"/>
</dbReference>
<evidence type="ECO:0000256" key="2">
    <source>
        <dbReference type="ARBA" id="ARBA00022670"/>
    </source>
</evidence>
<dbReference type="OrthoDB" id="9815778at2"/>
<proteinExistence type="inferred from homology"/>
<dbReference type="EMBL" id="VFOQ01000001">
    <property type="protein sequence ID" value="TQL58794.1"/>
    <property type="molecule type" value="Genomic_DNA"/>
</dbReference>
<reference evidence="7 8" key="1">
    <citation type="submission" date="2019-06" db="EMBL/GenBank/DDBJ databases">
        <title>Sequencing the genomes of 1000 actinobacteria strains.</title>
        <authorList>
            <person name="Klenk H.-P."/>
        </authorList>
    </citation>
    <scope>NUCLEOTIDE SEQUENCE [LARGE SCALE GENOMIC DNA]</scope>
    <source>
        <strain evidence="7 8">DSM 18082</strain>
    </source>
</reference>
<name>A0A542ZEN2_9MICO</name>
<feature type="transmembrane region" description="Helical" evidence="5">
    <location>
        <begin position="24"/>
        <end position="47"/>
    </location>
</feature>
<organism evidence="7 8">
    <name type="scientific">Oryzihumus leptocrescens</name>
    <dbReference type="NCBI Taxonomy" id="297536"/>
    <lineage>
        <taxon>Bacteria</taxon>
        <taxon>Bacillati</taxon>
        <taxon>Actinomycetota</taxon>
        <taxon>Actinomycetes</taxon>
        <taxon>Micrococcales</taxon>
        <taxon>Intrasporangiaceae</taxon>
        <taxon>Oryzihumus</taxon>
    </lineage>
</organism>
<keyword evidence="8" id="KW-1185">Reference proteome</keyword>
<gene>
    <name evidence="7" type="ORF">FB474_0133</name>
</gene>
<protein>
    <submittedName>
        <fullName evidence="7">Cell wall-associated NlpC family hydrolase</fullName>
    </submittedName>
</protein>
<dbReference type="InterPro" id="IPR000064">
    <property type="entry name" value="NLP_P60_dom"/>
</dbReference>
<comment type="caution">
    <text evidence="7">The sequence shown here is derived from an EMBL/GenBank/DDBJ whole genome shotgun (WGS) entry which is preliminary data.</text>
</comment>
<dbReference type="Gene3D" id="3.90.1720.10">
    <property type="entry name" value="endopeptidase domain like (from Nostoc punctiforme)"/>
    <property type="match status" value="1"/>
</dbReference>
<sequence>MPAPLIAAAGHVLKRRVIRRAVKVAAVLLPVAAAGAGAVVLVLVLIVQGGTPHQGESASSCSTVTGGAAVSVADLTPEQVANAQSIVAVGRKLDVPPYGWVVAVATAMQESGLRNLRYGDRDSLGLFQQRAGWGSAQDRTNPVAAARMFYEGGAGGQPGLLKVPGFEGLPLTQAAQAVQRSAFPGAYGRWEGLARQVVGNPTVLSATCYDAGAFTSDGSPGASAVSAALSVIGTPYSWGGGGPAGPSRGFGAGAAVAGFDCSSLAQYAWFTATGVRLPRVTDQIAASLPHVPRGAGLRPGDLLFFHAPSDPAGSYHHMGIYDGQGNMVHAPQTGKTVEVVHDVMHVPYFAGQFAFAARPPASRPGSAQAGGPHG</sequence>
<evidence type="ECO:0000256" key="1">
    <source>
        <dbReference type="ARBA" id="ARBA00007074"/>
    </source>
</evidence>
<dbReference type="AlphaFoldDB" id="A0A542ZEN2"/>
<evidence type="ECO:0000313" key="8">
    <source>
        <dbReference type="Proteomes" id="UP000319514"/>
    </source>
</evidence>
<dbReference type="PANTHER" id="PTHR47359">
    <property type="entry name" value="PEPTIDOGLYCAN DL-ENDOPEPTIDASE CWLO"/>
    <property type="match status" value="1"/>
</dbReference>
<dbReference type="Proteomes" id="UP000319514">
    <property type="component" value="Unassembled WGS sequence"/>
</dbReference>
<dbReference type="InterPro" id="IPR038765">
    <property type="entry name" value="Papain-like_cys_pep_sf"/>
</dbReference>
<evidence type="ECO:0000313" key="7">
    <source>
        <dbReference type="EMBL" id="TQL58794.1"/>
    </source>
</evidence>
<feature type="domain" description="NlpC/P60" evidence="6">
    <location>
        <begin position="218"/>
        <end position="360"/>
    </location>
</feature>
<dbReference type="PROSITE" id="PS51935">
    <property type="entry name" value="NLPC_P60"/>
    <property type="match status" value="1"/>
</dbReference>
<evidence type="ECO:0000256" key="4">
    <source>
        <dbReference type="ARBA" id="ARBA00022807"/>
    </source>
</evidence>
<comment type="similarity">
    <text evidence="1">Belongs to the peptidase C40 family.</text>
</comment>
<dbReference type="Pfam" id="PF00877">
    <property type="entry name" value="NLPC_P60"/>
    <property type="match status" value="1"/>
</dbReference>
<accession>A0A542ZEN2</accession>
<dbReference type="PANTHER" id="PTHR47359:SF3">
    <property type="entry name" value="NLP_P60 DOMAIN-CONTAINING PROTEIN-RELATED"/>
    <property type="match status" value="1"/>
</dbReference>
<evidence type="ECO:0000256" key="5">
    <source>
        <dbReference type="SAM" id="Phobius"/>
    </source>
</evidence>
<dbReference type="SUPFAM" id="SSF54001">
    <property type="entry name" value="Cysteine proteinases"/>
    <property type="match status" value="1"/>
</dbReference>
<keyword evidence="5" id="KW-0812">Transmembrane</keyword>
<keyword evidence="4" id="KW-0788">Thiol protease</keyword>
<dbReference type="GO" id="GO:0006508">
    <property type="term" value="P:proteolysis"/>
    <property type="evidence" value="ECO:0007669"/>
    <property type="project" value="UniProtKB-KW"/>
</dbReference>
<keyword evidence="3 7" id="KW-0378">Hydrolase</keyword>
<evidence type="ECO:0000259" key="6">
    <source>
        <dbReference type="PROSITE" id="PS51935"/>
    </source>
</evidence>